<reference evidence="1" key="1">
    <citation type="submission" date="2023-08" db="EMBL/GenBank/DDBJ databases">
        <title>A de novo genome assembly of Solanum verrucosum Schlechtendal, a Mexican diploid species geographically isolated from the other diploid A-genome species in potato relatives.</title>
        <authorList>
            <person name="Hosaka K."/>
        </authorList>
    </citation>
    <scope>NUCLEOTIDE SEQUENCE</scope>
    <source>
        <tissue evidence="1">Young leaves</tissue>
    </source>
</reference>
<proteinExistence type="predicted"/>
<protein>
    <submittedName>
        <fullName evidence="1">Uncharacterized protein</fullName>
    </submittedName>
</protein>
<gene>
    <name evidence="1" type="ORF">MTR67_042523</name>
</gene>
<accession>A0AAF0UPI6</accession>
<dbReference type="AlphaFoldDB" id="A0AAF0UPI6"/>
<evidence type="ECO:0000313" key="1">
    <source>
        <dbReference type="EMBL" id="WMV49138.1"/>
    </source>
</evidence>
<dbReference type="Proteomes" id="UP001234989">
    <property type="component" value="Chromosome 10"/>
</dbReference>
<keyword evidence="2" id="KW-1185">Reference proteome</keyword>
<organism evidence="1 2">
    <name type="scientific">Solanum verrucosum</name>
    <dbReference type="NCBI Taxonomy" id="315347"/>
    <lineage>
        <taxon>Eukaryota</taxon>
        <taxon>Viridiplantae</taxon>
        <taxon>Streptophyta</taxon>
        <taxon>Embryophyta</taxon>
        <taxon>Tracheophyta</taxon>
        <taxon>Spermatophyta</taxon>
        <taxon>Magnoliopsida</taxon>
        <taxon>eudicotyledons</taxon>
        <taxon>Gunneridae</taxon>
        <taxon>Pentapetalae</taxon>
        <taxon>asterids</taxon>
        <taxon>lamiids</taxon>
        <taxon>Solanales</taxon>
        <taxon>Solanaceae</taxon>
        <taxon>Solanoideae</taxon>
        <taxon>Solaneae</taxon>
        <taxon>Solanum</taxon>
    </lineage>
</organism>
<dbReference type="EMBL" id="CP133621">
    <property type="protein sequence ID" value="WMV49138.1"/>
    <property type="molecule type" value="Genomic_DNA"/>
</dbReference>
<name>A0AAF0UPI6_SOLVR</name>
<sequence length="29" mass="3126">MPEHTSELLKIWVRRGSSKTARAKGDGGG</sequence>
<evidence type="ECO:0000313" key="2">
    <source>
        <dbReference type="Proteomes" id="UP001234989"/>
    </source>
</evidence>